<evidence type="ECO:0000256" key="5">
    <source>
        <dbReference type="ARBA" id="ARBA00023186"/>
    </source>
</evidence>
<dbReference type="Pfam" id="PF04729">
    <property type="entry name" value="ASF1_hist_chap"/>
    <property type="match status" value="1"/>
</dbReference>
<dbReference type="SUPFAM" id="SSF101546">
    <property type="entry name" value="ASF1-like"/>
    <property type="match status" value="1"/>
</dbReference>
<dbReference type="Gene3D" id="2.60.40.1490">
    <property type="entry name" value="Histone chaperone ASF1-like"/>
    <property type="match status" value="1"/>
</dbReference>
<reference evidence="8" key="1">
    <citation type="submission" date="2023-03" db="EMBL/GenBank/DDBJ databases">
        <title>Massive genome expansion in bonnet fungi (Mycena s.s.) driven by repeated elements and novel gene families across ecological guilds.</title>
        <authorList>
            <consortium name="Lawrence Berkeley National Laboratory"/>
            <person name="Harder C.B."/>
            <person name="Miyauchi S."/>
            <person name="Viragh M."/>
            <person name="Kuo A."/>
            <person name="Thoen E."/>
            <person name="Andreopoulos B."/>
            <person name="Lu D."/>
            <person name="Skrede I."/>
            <person name="Drula E."/>
            <person name="Henrissat B."/>
            <person name="Morin E."/>
            <person name="Kohler A."/>
            <person name="Barry K."/>
            <person name="LaButti K."/>
            <person name="Morin E."/>
            <person name="Salamov A."/>
            <person name="Lipzen A."/>
            <person name="Mereny Z."/>
            <person name="Hegedus B."/>
            <person name="Baldrian P."/>
            <person name="Stursova M."/>
            <person name="Weitz H."/>
            <person name="Taylor A."/>
            <person name="Grigoriev I.V."/>
            <person name="Nagy L.G."/>
            <person name="Martin F."/>
            <person name="Kauserud H."/>
        </authorList>
    </citation>
    <scope>NUCLEOTIDE SEQUENCE</scope>
    <source>
        <strain evidence="8">CBHHK173m</strain>
    </source>
</reference>
<dbReference type="GO" id="GO:0005634">
    <property type="term" value="C:nucleus"/>
    <property type="evidence" value="ECO:0007669"/>
    <property type="project" value="UniProtKB-SubCell"/>
</dbReference>
<evidence type="ECO:0000256" key="3">
    <source>
        <dbReference type="ARBA" id="ARBA00023015"/>
    </source>
</evidence>
<keyword evidence="5" id="KW-0143">Chaperone</keyword>
<dbReference type="Proteomes" id="UP001222325">
    <property type="component" value="Unassembled WGS sequence"/>
</dbReference>
<accession>A0AAD6UDK4</accession>
<dbReference type="PANTHER" id="PTHR12040:SF0">
    <property type="entry name" value="HISTONE CHAPERONE ASF1"/>
    <property type="match status" value="1"/>
</dbReference>
<evidence type="ECO:0000256" key="4">
    <source>
        <dbReference type="ARBA" id="ARBA00023163"/>
    </source>
</evidence>
<gene>
    <name evidence="8" type="ORF">B0H15DRAFT_771196</name>
</gene>
<organism evidence="8 9">
    <name type="scientific">Mycena belliarum</name>
    <dbReference type="NCBI Taxonomy" id="1033014"/>
    <lineage>
        <taxon>Eukaryota</taxon>
        <taxon>Fungi</taxon>
        <taxon>Dikarya</taxon>
        <taxon>Basidiomycota</taxon>
        <taxon>Agaricomycotina</taxon>
        <taxon>Agaricomycetes</taxon>
        <taxon>Agaricomycetidae</taxon>
        <taxon>Agaricales</taxon>
        <taxon>Marasmiineae</taxon>
        <taxon>Mycenaceae</taxon>
        <taxon>Mycena</taxon>
    </lineage>
</organism>
<keyword evidence="9" id="KW-1185">Reference proteome</keyword>
<keyword evidence="3" id="KW-0805">Transcription regulation</keyword>
<comment type="caution">
    <text evidence="8">The sequence shown here is derived from an EMBL/GenBank/DDBJ whole genome shotgun (WGS) entry which is preliminary data.</text>
</comment>
<evidence type="ECO:0000256" key="1">
    <source>
        <dbReference type="ARBA" id="ARBA00004123"/>
    </source>
</evidence>
<name>A0AAD6UDK4_9AGAR</name>
<evidence type="ECO:0000256" key="2">
    <source>
        <dbReference type="ARBA" id="ARBA00006051"/>
    </source>
</evidence>
<protein>
    <recommendedName>
        <fullName evidence="7">Anti-silencing function protein 1</fullName>
    </recommendedName>
</protein>
<dbReference type="InterPro" id="IPR036747">
    <property type="entry name" value="ASF1-like_sf"/>
</dbReference>
<dbReference type="GO" id="GO:0006335">
    <property type="term" value="P:DNA replication-dependent chromatin assembly"/>
    <property type="evidence" value="ECO:0007669"/>
    <property type="project" value="TreeGrafter"/>
</dbReference>
<comment type="similarity">
    <text evidence="2">Belongs to the ASF1 family.</text>
</comment>
<dbReference type="PANTHER" id="PTHR12040">
    <property type="entry name" value="ANTI-SILENCING PROTEIN 1"/>
    <property type="match status" value="1"/>
</dbReference>
<keyword evidence="6" id="KW-0539">Nucleus</keyword>
<dbReference type="InterPro" id="IPR006818">
    <property type="entry name" value="ASF1-like"/>
</dbReference>
<keyword evidence="4" id="KW-0804">Transcription</keyword>
<dbReference type="EMBL" id="JARJCN010000007">
    <property type="protein sequence ID" value="KAJ7099238.1"/>
    <property type="molecule type" value="Genomic_DNA"/>
</dbReference>
<evidence type="ECO:0000256" key="6">
    <source>
        <dbReference type="ARBA" id="ARBA00023242"/>
    </source>
</evidence>
<sequence length="171" mass="18815">RVTFDCIASLCVLSHRGRPTPHRPPDLEWKLIYVSAGNEELDDCLVGPVPAGVNSFDFKSSPPDFSKIPAEDNGRSRSRCTSAYALGAAALILTGSYKDQELVVGYYQSTEYENEEMTGTPPAGIMVRRNFRRGRGVCTRSAAAPRERSKARWDFFFFFFFWGGGGGGGGE</sequence>
<feature type="non-terminal residue" evidence="8">
    <location>
        <position position="171"/>
    </location>
</feature>
<evidence type="ECO:0000313" key="8">
    <source>
        <dbReference type="EMBL" id="KAJ7099238.1"/>
    </source>
</evidence>
<dbReference type="GO" id="GO:0000785">
    <property type="term" value="C:chromatin"/>
    <property type="evidence" value="ECO:0007669"/>
    <property type="project" value="TreeGrafter"/>
</dbReference>
<proteinExistence type="inferred from homology"/>
<dbReference type="AlphaFoldDB" id="A0AAD6UDK4"/>
<dbReference type="GO" id="GO:0042393">
    <property type="term" value="F:histone binding"/>
    <property type="evidence" value="ECO:0007669"/>
    <property type="project" value="TreeGrafter"/>
</dbReference>
<evidence type="ECO:0000256" key="7">
    <source>
        <dbReference type="ARBA" id="ARBA00032776"/>
    </source>
</evidence>
<evidence type="ECO:0000313" key="9">
    <source>
        <dbReference type="Proteomes" id="UP001222325"/>
    </source>
</evidence>
<comment type="subcellular location">
    <subcellularLocation>
        <location evidence="1">Nucleus</location>
    </subcellularLocation>
</comment>